<dbReference type="Gene3D" id="3.40.50.300">
    <property type="entry name" value="P-loop containing nucleotide triphosphate hydrolases"/>
    <property type="match status" value="1"/>
</dbReference>
<name>A0A831LLS3_9BACT</name>
<evidence type="ECO:0000313" key="2">
    <source>
        <dbReference type="EMBL" id="HDR51958.1"/>
    </source>
</evidence>
<dbReference type="InterPro" id="IPR014555">
    <property type="entry name" value="RecF-like"/>
</dbReference>
<dbReference type="CDD" id="cd00267">
    <property type="entry name" value="ABC_ATPase"/>
    <property type="match status" value="1"/>
</dbReference>
<dbReference type="PANTHER" id="PTHR32182">
    <property type="entry name" value="DNA REPLICATION AND REPAIR PROTEIN RECF"/>
    <property type="match status" value="1"/>
</dbReference>
<dbReference type="GO" id="GO:0016887">
    <property type="term" value="F:ATP hydrolysis activity"/>
    <property type="evidence" value="ECO:0007669"/>
    <property type="project" value="InterPro"/>
</dbReference>
<sequence length="367" mass="41646">MQPATLSKFTIQGFKSIKNFQDFEPGRLNILIGPNGAGKSNFITFFKFLSWMLNSDGKLREHVAYLGGANDILHDGADKTKTIDAHLEIETGTGINEYKFSLMFTKPDNLVFREELYRYSSHNKPSRARWADCGVGHTEARLPLKESGTANTILALLRKLIVYQFHNTSDTAAMRLKWTISDGRWLKENGQNLASFLYRLQTTEKDYYIRIVKYLRLLLPFFDDFEFYEEFGQVLLRWKEKGTPKIFNAGQASDGMLRTIALVSLLAQPPRDLPAVLFLDEPELGLHPSAIDAIAGLIKAASGHCQVFVATQSVSLVNQFNLNDIVVIERTGRDSHYIRPDAEKLQIYLDEYTTGQLWEKNIIGGRP</sequence>
<dbReference type="GO" id="GO:0000731">
    <property type="term" value="P:DNA synthesis involved in DNA repair"/>
    <property type="evidence" value="ECO:0007669"/>
    <property type="project" value="TreeGrafter"/>
</dbReference>
<proteinExistence type="predicted"/>
<reference evidence="2" key="1">
    <citation type="journal article" date="2020" name="mSystems">
        <title>Genome- and Community-Level Interaction Insights into Carbon Utilization and Element Cycling Functions of Hydrothermarchaeota in Hydrothermal Sediment.</title>
        <authorList>
            <person name="Zhou Z."/>
            <person name="Liu Y."/>
            <person name="Xu W."/>
            <person name="Pan J."/>
            <person name="Luo Z.H."/>
            <person name="Li M."/>
        </authorList>
    </citation>
    <scope>NUCLEOTIDE SEQUENCE [LARGE SCALE GENOMIC DNA]</scope>
    <source>
        <strain evidence="2">SpSt-1217</strain>
    </source>
</reference>
<dbReference type="InterPro" id="IPR027417">
    <property type="entry name" value="P-loop_NTPase"/>
</dbReference>
<feature type="domain" description="ATPase AAA-type core" evidence="1">
    <location>
        <begin position="28"/>
        <end position="318"/>
    </location>
</feature>
<accession>A0A831LLS3</accession>
<protein>
    <submittedName>
        <fullName evidence="2">Chromosome segregation protein SMC</fullName>
    </submittedName>
</protein>
<dbReference type="InterPro" id="IPR003959">
    <property type="entry name" value="ATPase_AAA_core"/>
</dbReference>
<dbReference type="EMBL" id="DSDK01000549">
    <property type="protein sequence ID" value="HDR51958.1"/>
    <property type="molecule type" value="Genomic_DNA"/>
</dbReference>
<dbReference type="PIRSF" id="PIRSF029347">
    <property type="entry name" value="RecF"/>
    <property type="match status" value="1"/>
</dbReference>
<dbReference type="GO" id="GO:0005524">
    <property type="term" value="F:ATP binding"/>
    <property type="evidence" value="ECO:0007669"/>
    <property type="project" value="InterPro"/>
</dbReference>
<dbReference type="PANTHER" id="PTHR32182:SF22">
    <property type="entry name" value="ATP-DEPENDENT ENDONUCLEASE, OLD FAMILY-RELATED"/>
    <property type="match status" value="1"/>
</dbReference>
<comment type="caution">
    <text evidence="2">The sequence shown here is derived from an EMBL/GenBank/DDBJ whole genome shotgun (WGS) entry which is preliminary data.</text>
</comment>
<dbReference type="GO" id="GO:0006302">
    <property type="term" value="P:double-strand break repair"/>
    <property type="evidence" value="ECO:0007669"/>
    <property type="project" value="TreeGrafter"/>
</dbReference>
<gene>
    <name evidence="2" type="ORF">ENN90_10140</name>
</gene>
<dbReference type="SUPFAM" id="SSF52540">
    <property type="entry name" value="P-loop containing nucleoside triphosphate hydrolases"/>
    <property type="match status" value="1"/>
</dbReference>
<dbReference type="Pfam" id="PF13304">
    <property type="entry name" value="AAA_21"/>
    <property type="match status" value="1"/>
</dbReference>
<evidence type="ECO:0000259" key="1">
    <source>
        <dbReference type="Pfam" id="PF13304"/>
    </source>
</evidence>
<organism evidence="2">
    <name type="scientific">Mariniphaga anaerophila</name>
    <dbReference type="NCBI Taxonomy" id="1484053"/>
    <lineage>
        <taxon>Bacteria</taxon>
        <taxon>Pseudomonadati</taxon>
        <taxon>Bacteroidota</taxon>
        <taxon>Bacteroidia</taxon>
        <taxon>Marinilabiliales</taxon>
        <taxon>Prolixibacteraceae</taxon>
        <taxon>Mariniphaga</taxon>
    </lineage>
</organism>
<dbReference type="Proteomes" id="UP000886047">
    <property type="component" value="Unassembled WGS sequence"/>
</dbReference>
<dbReference type="AlphaFoldDB" id="A0A831LLS3"/>